<feature type="signal peptide" evidence="2">
    <location>
        <begin position="1"/>
        <end position="23"/>
    </location>
</feature>
<keyword evidence="1 2" id="KW-0732">Signal</keyword>
<evidence type="ECO:0000259" key="3">
    <source>
        <dbReference type="Pfam" id="PF18962"/>
    </source>
</evidence>
<feature type="domain" description="Secretion system C-terminal sorting" evidence="3">
    <location>
        <begin position="929"/>
        <end position="996"/>
    </location>
</feature>
<organism evidence="4 5">
    <name type="scientific">Flavivirga amylovorans</name>
    <dbReference type="NCBI Taxonomy" id="870486"/>
    <lineage>
        <taxon>Bacteria</taxon>
        <taxon>Pseudomonadati</taxon>
        <taxon>Bacteroidota</taxon>
        <taxon>Flavobacteriia</taxon>
        <taxon>Flavobacteriales</taxon>
        <taxon>Flavobacteriaceae</taxon>
        <taxon>Flavivirga</taxon>
    </lineage>
</organism>
<feature type="chain" id="PRO_5046823910" evidence="2">
    <location>
        <begin position="24"/>
        <end position="1000"/>
    </location>
</feature>
<evidence type="ECO:0000313" key="5">
    <source>
        <dbReference type="Proteomes" id="UP001176891"/>
    </source>
</evidence>
<dbReference type="Gene3D" id="2.160.20.10">
    <property type="entry name" value="Single-stranded right-handed beta-helix, Pectin lyase-like"/>
    <property type="match status" value="2"/>
</dbReference>
<evidence type="ECO:0000313" key="4">
    <source>
        <dbReference type="EMBL" id="MDO5986228.1"/>
    </source>
</evidence>
<dbReference type="Pfam" id="PF18962">
    <property type="entry name" value="Por_Secre_tail"/>
    <property type="match status" value="1"/>
</dbReference>
<keyword evidence="5" id="KW-1185">Reference proteome</keyword>
<dbReference type="RefSeq" id="WP_303280749.1">
    <property type="nucleotide sequence ID" value="NZ_BAABCZ010000016.1"/>
</dbReference>
<sequence length="1000" mass="111645">MKKKYFCLICFVLSLLLTIQVTAQNELFIAENGSDTNTGTINDPLATLIGARDKARATGAQQIWIRGGRYSYDTTCSLDSQDDGLVISGYQNETVIFDGSRFINAQNFTVVTEQTQLDKLNPIAKGKVQSVQITDPNIIALLTESTAQISINDEMKTLARFPNVGFSHVNNSTINTSGEVNNTMGTYNAPVGPSFRMVESIDADKWNTEITRTKRVGTRGYVSAVWLKEDNRIHSVSGSGDVRLVDGTRYGLGNGGSSRPRRFLVYNILYELDQPGEWYFDVQTSSLYVWFDNPVDQDKTIGVWAGPQLFEINNADGITIQKMTIQNVGKGNNGKGAINVIGVSNNILVAGVRFRFIAAPLTALNFWHDVTNSSAVSCDFYDIPNCTRLYGGEMTSTSISYGNNKIENCHFTQVFSKDFYGKACGINGAGNIFRNNLIHNMNGQPLTHKGVDHLLERNEVFNVGIEEGDGGAFYTGNAIWSHGNTIKHNFVHHIMSVPALIGRAAFFSDDIDGGEFVTENVLYKGGWESIKMNKGAGHNITKNVLLDCHTAIRNGDDSGNNYQTAMNYITNNNTNSNDKNNYVGRMLKAIGIPNWQSGLTTANWSDRIEPFWTNRYSLLQPVVDQYNANNKFGAYECSFDSNLFWSNNTNTRGGSAVVTNSRDIDLSLFEQPDNLNFKFKEPRPTYAPNIPFNNIGLYQDTYRCAIPDKNVYRRNMKLRFEGQASHTNDSYSYANINTRLYYNSGEMVYETIPCADVLPEIAEANEYKFDLGTGNSKVFNDYIRVSNTTKGINFGWTDTSNLESRDRGVTSGVNDLNRDFVMSDQTRVFEARVLNGNWKVLITFGDRDEAHDNMQVKAEGQIIFNDVDSQPAAFFNQIADLDVLDGKLTLEFSDQGGSDPNWQATRIWLRRNGPALSVDNVVLDNQVQIYPNPTRGILNISYHKSIEKASVEIFDNLGRSISKSSIHNGSTINVNSFSTGLYHLKIKIGDRIFNKRFVKE</sequence>
<dbReference type="Gene3D" id="2.60.120.430">
    <property type="entry name" value="Galactose-binding lectin"/>
    <property type="match status" value="1"/>
</dbReference>
<dbReference type="PANTHER" id="PTHR36453:SF1">
    <property type="entry name" value="RIGHT HANDED BETA HELIX DOMAIN-CONTAINING PROTEIN"/>
    <property type="match status" value="1"/>
</dbReference>
<dbReference type="SUPFAM" id="SSF51126">
    <property type="entry name" value="Pectin lyase-like"/>
    <property type="match status" value="1"/>
</dbReference>
<comment type="caution">
    <text evidence="4">The sequence shown here is derived from an EMBL/GenBank/DDBJ whole genome shotgun (WGS) entry which is preliminary data.</text>
</comment>
<reference evidence="4" key="1">
    <citation type="submission" date="2023-07" db="EMBL/GenBank/DDBJ databases">
        <title>Two novel species in the genus Flavivirga.</title>
        <authorList>
            <person name="Kwon K."/>
        </authorList>
    </citation>
    <scope>NUCLEOTIDE SEQUENCE</scope>
    <source>
        <strain evidence="4">KACC 14157</strain>
    </source>
</reference>
<dbReference type="InterPro" id="IPR008979">
    <property type="entry name" value="Galactose-bd-like_sf"/>
</dbReference>
<protein>
    <submittedName>
        <fullName evidence="4">T9SS type A sorting domain-containing protein</fullName>
    </submittedName>
</protein>
<accession>A0ABT8WXM0</accession>
<name>A0ABT8WXM0_9FLAO</name>
<dbReference type="InterPro" id="IPR011050">
    <property type="entry name" value="Pectin_lyase_fold/virulence"/>
</dbReference>
<proteinExistence type="predicted"/>
<evidence type="ECO:0000256" key="1">
    <source>
        <dbReference type="ARBA" id="ARBA00022729"/>
    </source>
</evidence>
<dbReference type="EMBL" id="JAUOEM010000001">
    <property type="protein sequence ID" value="MDO5986228.1"/>
    <property type="molecule type" value="Genomic_DNA"/>
</dbReference>
<gene>
    <name evidence="4" type="ORF">Q4Q39_02320</name>
</gene>
<dbReference type="PANTHER" id="PTHR36453">
    <property type="entry name" value="SECRETED PROTEIN-RELATED"/>
    <property type="match status" value="1"/>
</dbReference>
<dbReference type="InterPro" id="IPR026444">
    <property type="entry name" value="Secre_tail"/>
</dbReference>
<dbReference type="Proteomes" id="UP001176891">
    <property type="component" value="Unassembled WGS sequence"/>
</dbReference>
<dbReference type="InterPro" id="IPR012334">
    <property type="entry name" value="Pectin_lyas_fold"/>
</dbReference>
<dbReference type="NCBIfam" id="TIGR04183">
    <property type="entry name" value="Por_Secre_tail"/>
    <property type="match status" value="1"/>
</dbReference>
<dbReference type="SUPFAM" id="SSF49785">
    <property type="entry name" value="Galactose-binding domain-like"/>
    <property type="match status" value="1"/>
</dbReference>
<evidence type="ECO:0000256" key="2">
    <source>
        <dbReference type="SAM" id="SignalP"/>
    </source>
</evidence>